<organism evidence="2 3">
    <name type="scientific">Stichopus japonicus</name>
    <name type="common">Sea cucumber</name>
    <dbReference type="NCBI Taxonomy" id="307972"/>
    <lineage>
        <taxon>Eukaryota</taxon>
        <taxon>Metazoa</taxon>
        <taxon>Echinodermata</taxon>
        <taxon>Eleutherozoa</taxon>
        <taxon>Echinozoa</taxon>
        <taxon>Holothuroidea</taxon>
        <taxon>Aspidochirotacea</taxon>
        <taxon>Aspidochirotida</taxon>
        <taxon>Stichopodidae</taxon>
        <taxon>Apostichopus</taxon>
    </lineage>
</organism>
<dbReference type="AlphaFoldDB" id="A0A2G8LLV2"/>
<comment type="caution">
    <text evidence="2">The sequence shown here is derived from an EMBL/GenBank/DDBJ whole genome shotgun (WGS) entry which is preliminary data.</text>
</comment>
<keyword evidence="3" id="KW-1185">Reference proteome</keyword>
<protein>
    <submittedName>
        <fullName evidence="2">Uncharacterized protein</fullName>
    </submittedName>
</protein>
<evidence type="ECO:0000313" key="3">
    <source>
        <dbReference type="Proteomes" id="UP000230750"/>
    </source>
</evidence>
<feature type="compositionally biased region" description="Polar residues" evidence="1">
    <location>
        <begin position="1"/>
        <end position="24"/>
    </location>
</feature>
<dbReference type="OrthoDB" id="6424969at2759"/>
<reference evidence="2 3" key="1">
    <citation type="journal article" date="2017" name="PLoS Biol.">
        <title>The sea cucumber genome provides insights into morphological evolution and visceral regeneration.</title>
        <authorList>
            <person name="Zhang X."/>
            <person name="Sun L."/>
            <person name="Yuan J."/>
            <person name="Sun Y."/>
            <person name="Gao Y."/>
            <person name="Zhang L."/>
            <person name="Li S."/>
            <person name="Dai H."/>
            <person name="Hamel J.F."/>
            <person name="Liu C."/>
            <person name="Yu Y."/>
            <person name="Liu S."/>
            <person name="Lin W."/>
            <person name="Guo K."/>
            <person name="Jin S."/>
            <person name="Xu P."/>
            <person name="Storey K.B."/>
            <person name="Huan P."/>
            <person name="Zhang T."/>
            <person name="Zhou Y."/>
            <person name="Zhang J."/>
            <person name="Lin C."/>
            <person name="Li X."/>
            <person name="Xing L."/>
            <person name="Huo D."/>
            <person name="Sun M."/>
            <person name="Wang L."/>
            <person name="Mercier A."/>
            <person name="Li F."/>
            <person name="Yang H."/>
            <person name="Xiang J."/>
        </authorList>
    </citation>
    <scope>NUCLEOTIDE SEQUENCE [LARGE SCALE GENOMIC DNA]</scope>
    <source>
        <strain evidence="2">Shaxun</strain>
        <tissue evidence="2">Muscle</tissue>
    </source>
</reference>
<proteinExistence type="predicted"/>
<feature type="region of interest" description="Disordered" evidence="1">
    <location>
        <begin position="1"/>
        <end position="44"/>
    </location>
</feature>
<evidence type="ECO:0000256" key="1">
    <source>
        <dbReference type="SAM" id="MobiDB-lite"/>
    </source>
</evidence>
<gene>
    <name evidence="2" type="ORF">BSL78_01796</name>
</gene>
<evidence type="ECO:0000313" key="2">
    <source>
        <dbReference type="EMBL" id="PIK61237.1"/>
    </source>
</evidence>
<sequence>MHTVTFSEDINTNHPSQSRRNIQAQHGAGRISKPQTPRNGYLPQHRARDTYMRERSLSEPHHVKLKNNHVPNKAHGHVPGLRPEVQNLWINQSNNVQHRHYQRRLLYGINEEGTTEELQEQNNHLSPRGFSASYDAVGMLAGPLSSEADEEEDWGSLFVKNSIQDGEATFVVSAILPDGRHVSLTGEVGMRIKDLVSAAAMEYRLPECRIKLALTKAHLNEDAEAILVEGHQIQFEERMTNSLFARGIGTLTSAKL</sequence>
<name>A0A2G8LLV2_STIJA</name>
<accession>A0A2G8LLV2</accession>
<dbReference type="Proteomes" id="UP000230750">
    <property type="component" value="Unassembled WGS sequence"/>
</dbReference>
<dbReference type="EMBL" id="MRZV01000037">
    <property type="protein sequence ID" value="PIK61237.1"/>
    <property type="molecule type" value="Genomic_DNA"/>
</dbReference>